<sequence length="825" mass="96867">MKSIDLTKKRIKQTIPSGIVIILQGTQCKSFNILHSGMVEVLYAENVQERSAPEAIIDMSLRIGLVKSEAMIGITGLLSLNDDYTISIRTVSECMISTHPMDREEFISQIHQDLSLNFKILRDLCTRIESALYLFKNYKYLWHKYASIADSIALGIPGTSLSVGEIKNRNQAELKEYSAYLKALITEDDQALLPKSWDYNLFLGEIQNRLKLYENHDKTQAEKLIDYPQFLFIKRLIQKNEKILNALFAKDDPTNQYVFDFLGRTIESIFKANIKLTAEIKELIEMIYSDKGWAVQAISGSKNSDPQKRNFLHFLAKFSWRCRKDTMTLLGIDIFTEFRVFSALKNFKNFIIPEEDKLIKSGSAAETSGIQKRLAKYNNLLPKILEFSCMSDEFNEEFQTLMDQLLKAEKKHGSDSSLQKIRDSISLKYWQLYEACFLKVIDSDLKGFIPGIMLHFGVIDERFLTNEDLLTLDSFYANNLFNDDEIPVMTLPYFLEKIYKSEIPASMTEMGDLFKTILKSQEKLTKKERENTYIYKDLPEDRVRFEIRKIAGELSKMLFGNKKKALPFLCSETLSGNMKRFFINPDSFIEIVQKYRQRDFSLFYREVLFKHKLGSDFIQTEVVPNFIFYPSFGTRAIMWQEMDSNNKNSAGRIFFPLFFSEKLKDTILTQLAYFRWELQKSIAGYNWTDPVEGGLVGVYYDYIRYFKKNPNITPEAKERLEEFVKKTNSDKDRFTKEYSMWVEHEYHGKMRLNNYVRDIFYRYCPFPRKKREEMSQKPSFSIMENKFQNRRQKELLKLKSKAIKFEKKKTPLPVEIDNYRNFLEL</sequence>
<proteinExistence type="predicted"/>
<dbReference type="InterPro" id="IPR000595">
    <property type="entry name" value="cNMP-bd_dom"/>
</dbReference>
<dbReference type="OrthoDB" id="334160at2"/>
<evidence type="ECO:0000313" key="2">
    <source>
        <dbReference type="EMBL" id="QEN08260.1"/>
    </source>
</evidence>
<gene>
    <name evidence="2" type="ORF">EXM22_09775</name>
</gene>
<protein>
    <recommendedName>
        <fullName evidence="1">Cyclic nucleotide-binding domain-containing protein</fullName>
    </recommendedName>
</protein>
<dbReference type="EMBL" id="CP036150">
    <property type="protein sequence ID" value="QEN08260.1"/>
    <property type="molecule type" value="Genomic_DNA"/>
</dbReference>
<dbReference type="AlphaFoldDB" id="A0A5C1QMS5"/>
<dbReference type="Proteomes" id="UP000324209">
    <property type="component" value="Chromosome"/>
</dbReference>
<keyword evidence="3" id="KW-1185">Reference proteome</keyword>
<dbReference type="InterPro" id="IPR018490">
    <property type="entry name" value="cNMP-bd_dom_sf"/>
</dbReference>
<accession>A0A5C1QMS5</accession>
<dbReference type="InterPro" id="IPR014710">
    <property type="entry name" value="RmlC-like_jellyroll"/>
</dbReference>
<name>A0A5C1QMS5_9SPIO</name>
<evidence type="ECO:0000259" key="1">
    <source>
        <dbReference type="PROSITE" id="PS50042"/>
    </source>
</evidence>
<organism evidence="2 3">
    <name type="scientific">Oceanispirochaeta crateris</name>
    <dbReference type="NCBI Taxonomy" id="2518645"/>
    <lineage>
        <taxon>Bacteria</taxon>
        <taxon>Pseudomonadati</taxon>
        <taxon>Spirochaetota</taxon>
        <taxon>Spirochaetia</taxon>
        <taxon>Spirochaetales</taxon>
        <taxon>Spirochaetaceae</taxon>
        <taxon>Oceanispirochaeta</taxon>
    </lineage>
</organism>
<dbReference type="Gene3D" id="2.60.120.10">
    <property type="entry name" value="Jelly Rolls"/>
    <property type="match status" value="1"/>
</dbReference>
<dbReference type="KEGG" id="ock:EXM22_09775"/>
<reference evidence="2 3" key="1">
    <citation type="submission" date="2019-02" db="EMBL/GenBank/DDBJ databases">
        <title>Complete Genome Sequence and Methylome Analysis of free living Spirochaetas.</title>
        <authorList>
            <person name="Fomenkov A."/>
            <person name="Dubinina G."/>
            <person name="Leshcheva N."/>
            <person name="Mikheeva N."/>
            <person name="Grabovich M."/>
            <person name="Vincze T."/>
            <person name="Roberts R.J."/>
        </authorList>
    </citation>
    <scope>NUCLEOTIDE SEQUENCE [LARGE SCALE GENOMIC DNA]</scope>
    <source>
        <strain evidence="2 3">K2</strain>
    </source>
</reference>
<evidence type="ECO:0000313" key="3">
    <source>
        <dbReference type="Proteomes" id="UP000324209"/>
    </source>
</evidence>
<dbReference type="PROSITE" id="PS50042">
    <property type="entry name" value="CNMP_BINDING_3"/>
    <property type="match status" value="1"/>
</dbReference>
<dbReference type="SUPFAM" id="SSF51206">
    <property type="entry name" value="cAMP-binding domain-like"/>
    <property type="match status" value="1"/>
</dbReference>
<feature type="domain" description="Cyclic nucleotide-binding" evidence="1">
    <location>
        <begin position="1"/>
        <end position="127"/>
    </location>
</feature>
<dbReference type="RefSeq" id="WP_149486340.1">
    <property type="nucleotide sequence ID" value="NZ_CP036150.1"/>
</dbReference>